<sequence length="66" mass="7808">MEQTVRELKAADEVNKKACADASRLAEELRQEREHEQYLQRRHKDLEFNLKVVQAKLEEAEATVRK</sequence>
<dbReference type="AlphaFoldDB" id="A0A183DKE6"/>
<dbReference type="WBParaSite" id="GPUH_0000919701-mRNA-1">
    <property type="protein sequence ID" value="GPUH_0000919701-mRNA-1"/>
    <property type="gene ID" value="GPUH_0000919701"/>
</dbReference>
<evidence type="ECO:0000313" key="2">
    <source>
        <dbReference type="Proteomes" id="UP000271098"/>
    </source>
</evidence>
<dbReference type="InterPro" id="IPR014751">
    <property type="entry name" value="XRCC4-like_C"/>
</dbReference>
<dbReference type="EMBL" id="UYRT01029127">
    <property type="protein sequence ID" value="VDK69085.1"/>
    <property type="molecule type" value="Genomic_DNA"/>
</dbReference>
<accession>A0A183DKE6</accession>
<dbReference type="Proteomes" id="UP000271098">
    <property type="component" value="Unassembled WGS sequence"/>
</dbReference>
<organism evidence="3">
    <name type="scientific">Gongylonema pulchrum</name>
    <dbReference type="NCBI Taxonomy" id="637853"/>
    <lineage>
        <taxon>Eukaryota</taxon>
        <taxon>Metazoa</taxon>
        <taxon>Ecdysozoa</taxon>
        <taxon>Nematoda</taxon>
        <taxon>Chromadorea</taxon>
        <taxon>Rhabditida</taxon>
        <taxon>Spirurina</taxon>
        <taxon>Spiruromorpha</taxon>
        <taxon>Spiruroidea</taxon>
        <taxon>Gongylonematidae</taxon>
        <taxon>Gongylonema</taxon>
    </lineage>
</organism>
<protein>
    <submittedName>
        <fullName evidence="3">Myosin_tail_1 domain-containing protein</fullName>
    </submittedName>
</protein>
<reference evidence="3" key="1">
    <citation type="submission" date="2016-06" db="UniProtKB">
        <authorList>
            <consortium name="WormBaseParasite"/>
        </authorList>
    </citation>
    <scope>IDENTIFICATION</scope>
</reference>
<gene>
    <name evidence="1" type="ORF">GPUH_LOCUS9186</name>
</gene>
<keyword evidence="2" id="KW-1185">Reference proteome</keyword>
<reference evidence="1 2" key="2">
    <citation type="submission" date="2018-11" db="EMBL/GenBank/DDBJ databases">
        <authorList>
            <consortium name="Pathogen Informatics"/>
        </authorList>
    </citation>
    <scope>NUCLEOTIDE SEQUENCE [LARGE SCALE GENOMIC DNA]</scope>
</reference>
<name>A0A183DKE6_9BILA</name>
<proteinExistence type="predicted"/>
<evidence type="ECO:0000313" key="1">
    <source>
        <dbReference type="EMBL" id="VDK69085.1"/>
    </source>
</evidence>
<dbReference type="Gene3D" id="1.20.5.370">
    <property type="match status" value="1"/>
</dbReference>
<evidence type="ECO:0000313" key="3">
    <source>
        <dbReference type="WBParaSite" id="GPUH_0000919701-mRNA-1"/>
    </source>
</evidence>